<evidence type="ECO:0000313" key="3">
    <source>
        <dbReference type="Proteomes" id="UP000232323"/>
    </source>
</evidence>
<proteinExistence type="predicted"/>
<name>A0A250XAL7_9CHLO</name>
<evidence type="ECO:0000259" key="1">
    <source>
        <dbReference type="Pfam" id="PF08241"/>
    </source>
</evidence>
<feature type="domain" description="Methyltransferase type 11" evidence="1">
    <location>
        <begin position="182"/>
        <end position="281"/>
    </location>
</feature>
<dbReference type="CDD" id="cd02440">
    <property type="entry name" value="AdoMet_MTases"/>
    <property type="match status" value="1"/>
</dbReference>
<dbReference type="EMBL" id="BEGY01000047">
    <property type="protein sequence ID" value="GAX79902.1"/>
    <property type="molecule type" value="Genomic_DNA"/>
</dbReference>
<dbReference type="Proteomes" id="UP000232323">
    <property type="component" value="Unassembled WGS sequence"/>
</dbReference>
<dbReference type="OrthoDB" id="2013972at2759"/>
<dbReference type="InterPro" id="IPR050508">
    <property type="entry name" value="Methyltransf_Superfamily"/>
</dbReference>
<dbReference type="PANTHER" id="PTHR42912:SF80">
    <property type="entry name" value="METHYLTRANSFERASE DOMAIN-CONTAINING PROTEIN"/>
    <property type="match status" value="1"/>
</dbReference>
<protein>
    <recommendedName>
        <fullName evidence="1">Methyltransferase type 11 domain-containing protein</fullName>
    </recommendedName>
</protein>
<gene>
    <name evidence="2" type="ORF">CEUSTIGMA_g7342.t1</name>
</gene>
<evidence type="ECO:0000313" key="2">
    <source>
        <dbReference type="EMBL" id="GAX79902.1"/>
    </source>
</evidence>
<reference evidence="2 3" key="1">
    <citation type="submission" date="2017-08" db="EMBL/GenBank/DDBJ databases">
        <title>Acidophilic green algal genome provides insights into adaptation to an acidic environment.</title>
        <authorList>
            <person name="Hirooka S."/>
            <person name="Hirose Y."/>
            <person name="Kanesaki Y."/>
            <person name="Higuchi S."/>
            <person name="Fujiwara T."/>
            <person name="Onuma R."/>
            <person name="Era A."/>
            <person name="Ohbayashi R."/>
            <person name="Uzuka A."/>
            <person name="Nozaki H."/>
            <person name="Yoshikawa H."/>
            <person name="Miyagishima S.Y."/>
        </authorList>
    </citation>
    <scope>NUCLEOTIDE SEQUENCE [LARGE SCALE GENOMIC DNA]</scope>
    <source>
        <strain evidence="2 3">NIES-2499</strain>
    </source>
</reference>
<dbReference type="AlphaFoldDB" id="A0A250XAL7"/>
<dbReference type="STRING" id="1157962.A0A250XAL7"/>
<dbReference type="PANTHER" id="PTHR42912">
    <property type="entry name" value="METHYLTRANSFERASE"/>
    <property type="match status" value="1"/>
</dbReference>
<organism evidence="2 3">
    <name type="scientific">Chlamydomonas eustigma</name>
    <dbReference type="NCBI Taxonomy" id="1157962"/>
    <lineage>
        <taxon>Eukaryota</taxon>
        <taxon>Viridiplantae</taxon>
        <taxon>Chlorophyta</taxon>
        <taxon>core chlorophytes</taxon>
        <taxon>Chlorophyceae</taxon>
        <taxon>CS clade</taxon>
        <taxon>Chlamydomonadales</taxon>
        <taxon>Chlamydomonadaceae</taxon>
        <taxon>Chlamydomonas</taxon>
    </lineage>
</organism>
<dbReference type="Pfam" id="PF08241">
    <property type="entry name" value="Methyltransf_11"/>
    <property type="match status" value="1"/>
</dbReference>
<dbReference type="Gene3D" id="3.40.50.150">
    <property type="entry name" value="Vaccinia Virus protein VP39"/>
    <property type="match status" value="1"/>
</dbReference>
<dbReference type="SUPFAM" id="SSF53335">
    <property type="entry name" value="S-adenosyl-L-methionine-dependent methyltransferases"/>
    <property type="match status" value="1"/>
</dbReference>
<dbReference type="GO" id="GO:0008757">
    <property type="term" value="F:S-adenosylmethionine-dependent methyltransferase activity"/>
    <property type="evidence" value="ECO:0007669"/>
    <property type="project" value="InterPro"/>
</dbReference>
<sequence>MLNKLKGNHEHLTPSSRRFIGLTCRASATSAQKPAWTGDSIPSKVANWAINTPWIFGAMKVLAKDQMKSTAVKKGVDWDGHVAKLQAVVKELEMIKLELENTEIAYPEYYLKPFHAYDEGNLGWLAAFEVDMATMAVGLRCFGKMDPTISPTSAFERLAGGATNTLKAYYQQHNLQPPENIVDVGCSTGMSTRWLAGQFPEASITGVDLSPYFLAVAEWEQRQRRVPNIKYMHALAEQSGLPSASVDALLYQYIIHECPQKAIRDFVKESGRVLKPGGTLTFVDNNPRSKTIQSLPPAIAILMKSTEPWSDEYFSCDVEACMREGGFKEVVTVEIDHRHRAVMGIKA</sequence>
<dbReference type="InterPro" id="IPR013216">
    <property type="entry name" value="Methyltransf_11"/>
</dbReference>
<comment type="caution">
    <text evidence="2">The sequence shown here is derived from an EMBL/GenBank/DDBJ whole genome shotgun (WGS) entry which is preliminary data.</text>
</comment>
<accession>A0A250XAL7</accession>
<keyword evidence="3" id="KW-1185">Reference proteome</keyword>
<dbReference type="InterPro" id="IPR029063">
    <property type="entry name" value="SAM-dependent_MTases_sf"/>
</dbReference>